<evidence type="ECO:0000313" key="1">
    <source>
        <dbReference type="EMBL" id="MDQ0188481.1"/>
    </source>
</evidence>
<organism evidence="1 2">
    <name type="scientific">Alicyclobacillus cycloheptanicus</name>
    <dbReference type="NCBI Taxonomy" id="1457"/>
    <lineage>
        <taxon>Bacteria</taxon>
        <taxon>Bacillati</taxon>
        <taxon>Bacillota</taxon>
        <taxon>Bacilli</taxon>
        <taxon>Bacillales</taxon>
        <taxon>Alicyclobacillaceae</taxon>
        <taxon>Alicyclobacillus</taxon>
    </lineage>
</organism>
<protein>
    <submittedName>
        <fullName evidence="1">Uncharacterized protein</fullName>
    </submittedName>
</protein>
<dbReference type="Proteomes" id="UP001232973">
    <property type="component" value="Unassembled WGS sequence"/>
</dbReference>
<accession>A0ABT9XDV9</accession>
<proteinExistence type="predicted"/>
<name>A0ABT9XDV9_9BACL</name>
<reference evidence="1 2" key="1">
    <citation type="submission" date="2023-07" db="EMBL/GenBank/DDBJ databases">
        <title>Genomic Encyclopedia of Type Strains, Phase IV (KMG-IV): sequencing the most valuable type-strain genomes for metagenomic binning, comparative biology and taxonomic classification.</title>
        <authorList>
            <person name="Goeker M."/>
        </authorList>
    </citation>
    <scope>NUCLEOTIDE SEQUENCE [LARGE SCALE GENOMIC DNA]</scope>
    <source>
        <strain evidence="1 2">DSM 4006</strain>
    </source>
</reference>
<keyword evidence="2" id="KW-1185">Reference proteome</keyword>
<gene>
    <name evidence="1" type="ORF">J2S03_000285</name>
</gene>
<sequence length="167" mass="17969">MSDSRRSEDVQWLQGTEWVDRMLVPSAFGVLSVLVGVQMLTAIPAVRHHVDALAGRFVQVTPAAASSAGGSESASITLYLSPDTGPRPDVRVLVNGKYAGSFTSPSLHLTVHPNDQIEFVRSKTGGAVDIEVDDNDPNLAYPLPGMSYSLTKDDPSLDLPNVRFFSE</sequence>
<dbReference type="EMBL" id="JAUSTP010000001">
    <property type="protein sequence ID" value="MDQ0188481.1"/>
    <property type="molecule type" value="Genomic_DNA"/>
</dbReference>
<comment type="caution">
    <text evidence="1">The sequence shown here is derived from an EMBL/GenBank/DDBJ whole genome shotgun (WGS) entry which is preliminary data.</text>
</comment>
<evidence type="ECO:0000313" key="2">
    <source>
        <dbReference type="Proteomes" id="UP001232973"/>
    </source>
</evidence>
<dbReference type="RefSeq" id="WP_274455881.1">
    <property type="nucleotide sequence ID" value="NZ_CP067097.1"/>
</dbReference>